<keyword evidence="1" id="KW-0472">Membrane</keyword>
<dbReference type="EMBL" id="FR907207">
    <property type="protein sequence ID" value="CDQ86276.1"/>
    <property type="molecule type" value="Genomic_DNA"/>
</dbReference>
<name>A0A060Y3J6_ONCMY</name>
<dbReference type="PaxDb" id="8022-A0A060Y3J6"/>
<dbReference type="AlphaFoldDB" id="A0A060Y3J6"/>
<protein>
    <recommendedName>
        <fullName evidence="4">Fibronectin type-III domain-containing protein</fullName>
    </recommendedName>
</protein>
<evidence type="ECO:0008006" key="4">
    <source>
        <dbReference type="Google" id="ProtNLM"/>
    </source>
</evidence>
<accession>A0A060Y3J6</accession>
<evidence type="ECO:0000313" key="3">
    <source>
        <dbReference type="Proteomes" id="UP000193380"/>
    </source>
</evidence>
<sequence length="369" mass="40925">MQGGTHTNSTPSPLTERAKETWKIERIELRERERGGERSTEFRNEGVLKRRVKFGENKRRRWFGEREREGEREDVRVKKIIKKSEEGLREETLDILLFYNSEMMSFCWNLAAMILLQLLTPDLLPTRLINTRPLLTHAVPTSPPVTYPKIQYVTDVGFDYDEDDYTEEDASHFPPNHSKASSASTLVPMQSKPCDYHPCQDNQLPCSQLSAQTGCLCPGLSGAGEPPHAPHLQKLVPGANGWAEIRWCAPASVVSGYRVMIEDRRGEPLQFGSDSRSGVLGELEAGVKVCVEAVNMAGASAPSKLSCLHYDPPEATNLAVRAGVIGGGLGFLLLLFLVTLVLWRRQTCKTGENSAKGLGNPSYSKEGTL</sequence>
<keyword evidence="1" id="KW-1133">Transmembrane helix</keyword>
<keyword evidence="1" id="KW-0812">Transmembrane</keyword>
<evidence type="ECO:0000256" key="1">
    <source>
        <dbReference type="SAM" id="Phobius"/>
    </source>
</evidence>
<proteinExistence type="predicted"/>
<organism evidence="2 3">
    <name type="scientific">Oncorhynchus mykiss</name>
    <name type="common">Rainbow trout</name>
    <name type="synonym">Salmo gairdneri</name>
    <dbReference type="NCBI Taxonomy" id="8022"/>
    <lineage>
        <taxon>Eukaryota</taxon>
        <taxon>Metazoa</taxon>
        <taxon>Chordata</taxon>
        <taxon>Craniata</taxon>
        <taxon>Vertebrata</taxon>
        <taxon>Euteleostomi</taxon>
        <taxon>Actinopterygii</taxon>
        <taxon>Neopterygii</taxon>
        <taxon>Teleostei</taxon>
        <taxon>Protacanthopterygii</taxon>
        <taxon>Salmoniformes</taxon>
        <taxon>Salmonidae</taxon>
        <taxon>Salmoninae</taxon>
        <taxon>Oncorhynchus</taxon>
    </lineage>
</organism>
<dbReference type="InterPro" id="IPR036116">
    <property type="entry name" value="FN3_sf"/>
</dbReference>
<dbReference type="STRING" id="8022.A0A060Y3J6"/>
<feature type="transmembrane region" description="Helical" evidence="1">
    <location>
        <begin position="318"/>
        <end position="343"/>
    </location>
</feature>
<dbReference type="SUPFAM" id="SSF49265">
    <property type="entry name" value="Fibronectin type III"/>
    <property type="match status" value="1"/>
</dbReference>
<gene>
    <name evidence="2" type="ORF">GSONMT00020278001</name>
</gene>
<reference evidence="2" key="1">
    <citation type="journal article" date="2014" name="Nat. Commun.">
        <title>The rainbow trout genome provides novel insights into evolution after whole-genome duplication in vertebrates.</title>
        <authorList>
            <person name="Berthelot C."/>
            <person name="Brunet F."/>
            <person name="Chalopin D."/>
            <person name="Juanchich A."/>
            <person name="Bernard M."/>
            <person name="Noel B."/>
            <person name="Bento P."/>
            <person name="Da Silva C."/>
            <person name="Labadie K."/>
            <person name="Alberti A."/>
            <person name="Aury J.M."/>
            <person name="Louis A."/>
            <person name="Dehais P."/>
            <person name="Bardou P."/>
            <person name="Montfort J."/>
            <person name="Klopp C."/>
            <person name="Cabau C."/>
            <person name="Gaspin C."/>
            <person name="Thorgaard G.H."/>
            <person name="Boussaha M."/>
            <person name="Quillet E."/>
            <person name="Guyomard R."/>
            <person name="Galiana D."/>
            <person name="Bobe J."/>
            <person name="Volff J.N."/>
            <person name="Genet C."/>
            <person name="Wincker P."/>
            <person name="Jaillon O."/>
            <person name="Roest Crollius H."/>
            <person name="Guiguen Y."/>
        </authorList>
    </citation>
    <scope>NUCLEOTIDE SEQUENCE [LARGE SCALE GENOMIC DNA]</scope>
</reference>
<evidence type="ECO:0000313" key="2">
    <source>
        <dbReference type="EMBL" id="CDQ86276.1"/>
    </source>
</evidence>
<reference evidence="2" key="2">
    <citation type="submission" date="2014-03" db="EMBL/GenBank/DDBJ databases">
        <authorList>
            <person name="Genoscope - CEA"/>
        </authorList>
    </citation>
    <scope>NUCLEOTIDE SEQUENCE</scope>
</reference>
<dbReference type="Proteomes" id="UP000193380">
    <property type="component" value="Unassembled WGS sequence"/>
</dbReference>